<evidence type="ECO:0000256" key="5">
    <source>
        <dbReference type="ARBA" id="ARBA00022842"/>
    </source>
</evidence>
<comment type="cofactor">
    <cofactor evidence="1">
        <name>Mg(2+)</name>
        <dbReference type="ChEBI" id="CHEBI:18420"/>
    </cofactor>
</comment>
<evidence type="ECO:0000313" key="8">
    <source>
        <dbReference type="Proteomes" id="UP000219947"/>
    </source>
</evidence>
<accession>A0A2A8D6J1</accession>
<gene>
    <name evidence="7" type="ORF">CRM92_00225</name>
</gene>
<sequence length="380" mass="41289">MTEQPKPENLSDGVKSEQEAYLRAVEATMSEFFAQQRTLLTAISHDALPLLEAIESLSSGGKRLRALLSYWGWRGAGGDSILERSAPTPIIRAGAALELFQSAALIHDDIIDRSDTRRGKPSVHKKFETQHIQNSWVGDTFNYGLTGGIIAGDLCLSWSEQMFSSIGEGALSGTEARNIFDTMRTEVMAGQYLDVLSEVIPVETPENALARAHRVIQYKSAKYSCEHPLVLGGALALTAIAHQDHPILGKYRAFGLPLGEGFQLRDDELGVFGEPSATGKPAGDDIREGKRTVLIALTTQNISAEDRRMLEGALGNPELTNQQISKIRELMIDSGTLEHVEELIAQKSEAVDTALHALPVSEPIRCALSAIAAKALHRKA</sequence>
<dbReference type="PROSITE" id="PS00723">
    <property type="entry name" value="POLYPRENYL_SYNTHASE_1"/>
    <property type="match status" value="1"/>
</dbReference>
<keyword evidence="5" id="KW-0460">Magnesium</keyword>
<protein>
    <submittedName>
        <fullName evidence="7">Polyprenyl synthetase</fullName>
    </submittedName>
</protein>
<dbReference type="EMBL" id="PDEV01000001">
    <property type="protein sequence ID" value="PEN16510.1"/>
    <property type="molecule type" value="Genomic_DNA"/>
</dbReference>
<dbReference type="InterPro" id="IPR033749">
    <property type="entry name" value="Polyprenyl_synt_CS"/>
</dbReference>
<evidence type="ECO:0000313" key="7">
    <source>
        <dbReference type="EMBL" id="PEN16510.1"/>
    </source>
</evidence>
<keyword evidence="4" id="KW-0479">Metal-binding</keyword>
<evidence type="ECO:0000256" key="6">
    <source>
        <dbReference type="RuleBase" id="RU004466"/>
    </source>
</evidence>
<evidence type="ECO:0000256" key="1">
    <source>
        <dbReference type="ARBA" id="ARBA00001946"/>
    </source>
</evidence>
<reference evidence="7" key="1">
    <citation type="submission" date="2017-10" db="EMBL/GenBank/DDBJ databases">
        <title>Kefir isolates.</title>
        <authorList>
            <person name="Kim Y."/>
            <person name="Blasche S."/>
        </authorList>
    </citation>
    <scope>NUCLEOTIDE SEQUENCE [LARGE SCALE GENOMIC DNA]</scope>
    <source>
        <strain evidence="7">OG2-2</strain>
    </source>
</reference>
<dbReference type="PANTHER" id="PTHR12001">
    <property type="entry name" value="GERANYLGERANYL PYROPHOSPHATE SYNTHASE"/>
    <property type="match status" value="1"/>
</dbReference>
<dbReference type="GO" id="GO:0046872">
    <property type="term" value="F:metal ion binding"/>
    <property type="evidence" value="ECO:0007669"/>
    <property type="project" value="UniProtKB-KW"/>
</dbReference>
<dbReference type="GO" id="GO:0004659">
    <property type="term" value="F:prenyltransferase activity"/>
    <property type="evidence" value="ECO:0007669"/>
    <property type="project" value="InterPro"/>
</dbReference>
<evidence type="ECO:0000256" key="4">
    <source>
        <dbReference type="ARBA" id="ARBA00022723"/>
    </source>
</evidence>
<keyword evidence="8" id="KW-1185">Reference proteome</keyword>
<evidence type="ECO:0000256" key="3">
    <source>
        <dbReference type="ARBA" id="ARBA00022679"/>
    </source>
</evidence>
<dbReference type="SFLD" id="SFLDS00005">
    <property type="entry name" value="Isoprenoid_Synthase_Type_I"/>
    <property type="match status" value="1"/>
</dbReference>
<comment type="caution">
    <text evidence="7">The sequence shown here is derived from an EMBL/GenBank/DDBJ whole genome shotgun (WGS) entry which is preliminary data.</text>
</comment>
<name>A0A2A8D6J1_9MICC</name>
<dbReference type="RefSeq" id="WP_098042143.1">
    <property type="nucleotide sequence ID" value="NZ_CAURLQ010000003.1"/>
</dbReference>
<comment type="similarity">
    <text evidence="2 6">Belongs to the FPP/GGPP synthase family.</text>
</comment>
<evidence type="ECO:0000256" key="2">
    <source>
        <dbReference type="ARBA" id="ARBA00006706"/>
    </source>
</evidence>
<dbReference type="InterPro" id="IPR008949">
    <property type="entry name" value="Isoprenoid_synthase_dom_sf"/>
</dbReference>
<dbReference type="Pfam" id="PF00348">
    <property type="entry name" value="polyprenyl_synt"/>
    <property type="match status" value="1"/>
</dbReference>
<organism evidence="7 8">
    <name type="scientific">Rothia dentocariosa</name>
    <dbReference type="NCBI Taxonomy" id="2047"/>
    <lineage>
        <taxon>Bacteria</taxon>
        <taxon>Bacillati</taxon>
        <taxon>Actinomycetota</taxon>
        <taxon>Actinomycetes</taxon>
        <taxon>Micrococcales</taxon>
        <taxon>Micrococcaceae</taxon>
        <taxon>Rothia</taxon>
    </lineage>
</organism>
<keyword evidence="3 6" id="KW-0808">Transferase</keyword>
<dbReference type="SUPFAM" id="SSF48576">
    <property type="entry name" value="Terpenoid synthases"/>
    <property type="match status" value="1"/>
</dbReference>
<dbReference type="InterPro" id="IPR000092">
    <property type="entry name" value="Polyprenyl_synt"/>
</dbReference>
<dbReference type="AlphaFoldDB" id="A0A2A8D6J1"/>
<dbReference type="PANTHER" id="PTHR12001:SF85">
    <property type="entry name" value="SHORT CHAIN ISOPRENYL DIPHOSPHATE SYNTHASE"/>
    <property type="match status" value="1"/>
</dbReference>
<dbReference type="Proteomes" id="UP000219947">
    <property type="component" value="Unassembled WGS sequence"/>
</dbReference>
<dbReference type="Gene3D" id="1.10.600.10">
    <property type="entry name" value="Farnesyl Diphosphate Synthase"/>
    <property type="match status" value="1"/>
</dbReference>
<dbReference type="CDD" id="cd00685">
    <property type="entry name" value="Trans_IPPS_HT"/>
    <property type="match status" value="1"/>
</dbReference>
<proteinExistence type="inferred from homology"/>
<dbReference type="GO" id="GO:0008299">
    <property type="term" value="P:isoprenoid biosynthetic process"/>
    <property type="evidence" value="ECO:0007669"/>
    <property type="project" value="InterPro"/>
</dbReference>